<dbReference type="eggNOG" id="KOG1721">
    <property type="taxonomic scope" value="Eukaryota"/>
</dbReference>
<dbReference type="PROSITE" id="PS00028">
    <property type="entry name" value="ZINC_FINGER_C2H2_1"/>
    <property type="match status" value="6"/>
</dbReference>
<keyword evidence="1" id="KW-0863">Zinc-finger</keyword>
<dbReference type="SUPFAM" id="SSF57667">
    <property type="entry name" value="beta-beta-alpha zinc fingers"/>
    <property type="match status" value="3"/>
</dbReference>
<feature type="compositionally biased region" description="Acidic residues" evidence="2">
    <location>
        <begin position="1118"/>
        <end position="1141"/>
    </location>
</feature>
<organism evidence="4 5">
    <name type="scientific">Tetranychus urticae</name>
    <name type="common">Two-spotted spider mite</name>
    <dbReference type="NCBI Taxonomy" id="32264"/>
    <lineage>
        <taxon>Eukaryota</taxon>
        <taxon>Metazoa</taxon>
        <taxon>Ecdysozoa</taxon>
        <taxon>Arthropoda</taxon>
        <taxon>Chelicerata</taxon>
        <taxon>Arachnida</taxon>
        <taxon>Acari</taxon>
        <taxon>Acariformes</taxon>
        <taxon>Trombidiformes</taxon>
        <taxon>Prostigmata</taxon>
        <taxon>Eleutherengona</taxon>
        <taxon>Raphignathae</taxon>
        <taxon>Tetranychoidea</taxon>
        <taxon>Tetranychidae</taxon>
        <taxon>Tetranychus</taxon>
    </lineage>
</organism>
<dbReference type="GO" id="GO:0005634">
    <property type="term" value="C:nucleus"/>
    <property type="evidence" value="ECO:0007669"/>
    <property type="project" value="TreeGrafter"/>
</dbReference>
<evidence type="ECO:0000313" key="5">
    <source>
        <dbReference type="Proteomes" id="UP000015104"/>
    </source>
</evidence>
<feature type="region of interest" description="Disordered" evidence="2">
    <location>
        <begin position="1056"/>
        <end position="1152"/>
    </location>
</feature>
<dbReference type="GO" id="GO:0000977">
    <property type="term" value="F:RNA polymerase II transcription regulatory region sequence-specific DNA binding"/>
    <property type="evidence" value="ECO:0007669"/>
    <property type="project" value="TreeGrafter"/>
</dbReference>
<dbReference type="PANTHER" id="PTHR16515:SF19">
    <property type="entry name" value="PR DOMAIN ZINC FINGER PROTEIN 14"/>
    <property type="match status" value="1"/>
</dbReference>
<feature type="compositionally biased region" description="Low complexity" evidence="2">
    <location>
        <begin position="64"/>
        <end position="76"/>
    </location>
</feature>
<feature type="compositionally biased region" description="Polar residues" evidence="2">
    <location>
        <begin position="965"/>
        <end position="976"/>
    </location>
</feature>
<reference evidence="4" key="2">
    <citation type="submission" date="2015-06" db="UniProtKB">
        <authorList>
            <consortium name="EnsemblMetazoa"/>
        </authorList>
    </citation>
    <scope>IDENTIFICATION</scope>
</reference>
<dbReference type="Pfam" id="PF00096">
    <property type="entry name" value="zf-C2H2"/>
    <property type="match status" value="1"/>
</dbReference>
<dbReference type="EnsemblMetazoa" id="tetur11g04120.1">
    <property type="protein sequence ID" value="tetur11g04120.1"/>
    <property type="gene ID" value="tetur11g04120"/>
</dbReference>
<feature type="region of interest" description="Disordered" evidence="2">
    <location>
        <begin position="531"/>
        <end position="569"/>
    </location>
</feature>
<feature type="domain" description="C2H2-type" evidence="3">
    <location>
        <begin position="394"/>
        <end position="421"/>
    </location>
</feature>
<feature type="compositionally biased region" description="Low complexity" evidence="2">
    <location>
        <begin position="1056"/>
        <end position="1073"/>
    </location>
</feature>
<dbReference type="PROSITE" id="PS50157">
    <property type="entry name" value="ZINC_FINGER_C2H2_2"/>
    <property type="match status" value="6"/>
</dbReference>
<accession>T1KHE7</accession>
<proteinExistence type="predicted"/>
<keyword evidence="1" id="KW-0479">Metal-binding</keyword>
<evidence type="ECO:0000259" key="3">
    <source>
        <dbReference type="PROSITE" id="PS50157"/>
    </source>
</evidence>
<name>T1KHE7_TETUR</name>
<feature type="compositionally biased region" description="Low complexity" evidence="2">
    <location>
        <begin position="933"/>
        <end position="946"/>
    </location>
</feature>
<feature type="domain" description="C2H2-type" evidence="3">
    <location>
        <begin position="801"/>
        <end position="828"/>
    </location>
</feature>
<dbReference type="PANTHER" id="PTHR16515">
    <property type="entry name" value="PR DOMAIN ZINC FINGER PROTEIN"/>
    <property type="match status" value="1"/>
</dbReference>
<dbReference type="GO" id="GO:0006357">
    <property type="term" value="P:regulation of transcription by RNA polymerase II"/>
    <property type="evidence" value="ECO:0007669"/>
    <property type="project" value="TreeGrafter"/>
</dbReference>
<feature type="compositionally biased region" description="Acidic residues" evidence="2">
    <location>
        <begin position="532"/>
        <end position="549"/>
    </location>
</feature>
<evidence type="ECO:0000313" key="4">
    <source>
        <dbReference type="EnsemblMetazoa" id="tetur11g04120.1"/>
    </source>
</evidence>
<dbReference type="InterPro" id="IPR050331">
    <property type="entry name" value="Zinc_finger"/>
</dbReference>
<dbReference type="Gene3D" id="3.30.160.60">
    <property type="entry name" value="Classic Zinc Finger"/>
    <property type="match status" value="4"/>
</dbReference>
<dbReference type="InterPro" id="IPR036236">
    <property type="entry name" value="Znf_C2H2_sf"/>
</dbReference>
<feature type="compositionally biased region" description="Basic residues" evidence="2">
    <location>
        <begin position="1074"/>
        <end position="1083"/>
    </location>
</feature>
<feature type="compositionally biased region" description="Low complexity" evidence="2">
    <location>
        <begin position="467"/>
        <end position="490"/>
    </location>
</feature>
<feature type="compositionally biased region" description="Basic and acidic residues" evidence="2">
    <location>
        <begin position="948"/>
        <end position="963"/>
    </location>
</feature>
<dbReference type="HOGENOM" id="CLU_008646_0_0_1"/>
<feature type="compositionally biased region" description="Low complexity" evidence="2">
    <location>
        <begin position="909"/>
        <end position="924"/>
    </location>
</feature>
<feature type="compositionally biased region" description="Low complexity" evidence="2">
    <location>
        <begin position="132"/>
        <end position="147"/>
    </location>
</feature>
<feature type="region of interest" description="Disordered" evidence="2">
    <location>
        <begin position="59"/>
        <end position="82"/>
    </location>
</feature>
<feature type="domain" description="C2H2-type" evidence="3">
    <location>
        <begin position="36"/>
        <end position="64"/>
    </location>
</feature>
<reference evidence="5" key="1">
    <citation type="submission" date="2011-08" db="EMBL/GenBank/DDBJ databases">
        <authorList>
            <person name="Rombauts S."/>
        </authorList>
    </citation>
    <scope>NUCLEOTIDE SEQUENCE</scope>
    <source>
        <strain evidence="5">London</strain>
    </source>
</reference>
<feature type="domain" description="C2H2-type" evidence="3">
    <location>
        <begin position="829"/>
        <end position="857"/>
    </location>
</feature>
<feature type="compositionally biased region" description="Polar residues" evidence="2">
    <location>
        <begin position="191"/>
        <end position="204"/>
    </location>
</feature>
<keyword evidence="1" id="KW-0862">Zinc</keyword>
<protein>
    <recommendedName>
        <fullName evidence="3">C2H2-type domain-containing protein</fullName>
    </recommendedName>
</protein>
<feature type="region of interest" description="Disordered" evidence="2">
    <location>
        <begin position="903"/>
        <end position="1004"/>
    </location>
</feature>
<sequence length="1152" mass="127655">MLRNDKRFPCPDCHKTFATQVDLKAHLMRHITQHPYVCFACGKGFKYDHTLDFHIKSQHGAENGTGNTSTGSSGKNESFNLKSLNRKSCKMKREMVDDKSGSSVISGVGLFGIGSGTGTLSGSGSGSGIGTGLDNQNNNRALNNSSSIGERNKQQRRDQPLIGRLREMDDPIGNTNVKHNKNNKARENCDDQSFNDGISSDIISQHQQHHNQHNQPQHVLTNNPLQIPGSLIESNSILNGLKFPISLSSYPSCTTTASHTSTLNSIPFVPTTLLPSSAIIFVNIVNKSNKSIAKTTTPITTSTANKEKMSSIAANTSNLASNLPLIDFGLQGDLSPRNLQIKSEKVLISVLEGVHPVNEQTYSLYKCCLCGFAFPSLEPVSIHIQSLHSNNLNLTCDKCGATFKWKSELQLHEQLHKAMDHNSNGNNINNNIKNQNNVNNIKSKSQLQNHHSLQNQLKQDHNHPHLQKQLQLQLQQLQQHQHQQQSQQSSRSLIMPSFLQPNLVFMNQYLNSDDHKIGNDNDDIRRRSNIGIEEEDEGHEGMNQEDADEESKCDQDENIDEDDGQGLNLSLKPQYKTKVEDVNPSYDKNNSMMMSMMMMRNKNNNMKLNNNINNENDENNNNGHDRMTSMDEPIDLKIESFSDSNNNNINNLGNNIISNSLNFLHSSLLNFLHSSLLPSSMGLSFPPIPSSSSSSASAAAAAVFAKNIAPKQSQLHQQNIGGLNSFQLQNIGPSNVSRSISSPSSSSLSTGTISSVSSSGGATLNAGNVNVNVNVNGIGNIGMGKITEPIGDIEETAPGQFKCRFCDKTFDRIFSVHRHERVHTGYKPCICKECGRGFSEKRNLRHHTIRFHSDGSGRELLKRNRKEKSMASAASFLKKAAVRLLSNSSVEGSAMEEDDIMSNRLTSDNNNNNINTNNNNNNNNGDDGKNDMKNCSSNYNYKNNDNTDGSKDDEFDQRSRISDDISGNTDNYNSTFNCNDKDDNNNNNNNNGDEDDDNNNVNYYNNYHHKQMNMKRMNRKNIYNNNICDNKEMGSDANGDSNIEDNIGDKICLNSSSLSSSSSLSLSLSLSSSSRRRKSKPSKKISNNIESGDKSDEECEADENVGIKEEAKEGEGEKEMEEDIEGDEDDEEDAEVDDEREEGYRHGHGEKE</sequence>
<dbReference type="InterPro" id="IPR013087">
    <property type="entry name" value="Znf_C2H2_type"/>
</dbReference>
<feature type="region of interest" description="Disordered" evidence="2">
    <location>
        <begin position="445"/>
        <end position="491"/>
    </location>
</feature>
<feature type="domain" description="C2H2-type" evidence="3">
    <location>
        <begin position="8"/>
        <end position="35"/>
    </location>
</feature>
<dbReference type="AlphaFoldDB" id="T1KHE7"/>
<dbReference type="Proteomes" id="UP000015104">
    <property type="component" value="Unassembled WGS sequence"/>
</dbReference>
<evidence type="ECO:0000256" key="1">
    <source>
        <dbReference type="PROSITE-ProRule" id="PRU00042"/>
    </source>
</evidence>
<feature type="compositionally biased region" description="Gly residues" evidence="2">
    <location>
        <begin position="122"/>
        <end position="131"/>
    </location>
</feature>
<dbReference type="SMART" id="SM00355">
    <property type="entry name" value="ZnF_C2H2"/>
    <property type="match status" value="6"/>
</dbReference>
<feature type="domain" description="C2H2-type" evidence="3">
    <location>
        <begin position="365"/>
        <end position="393"/>
    </location>
</feature>
<dbReference type="EMBL" id="CAEY01000075">
    <property type="status" value="NOT_ANNOTATED_CDS"/>
    <property type="molecule type" value="Genomic_DNA"/>
</dbReference>
<feature type="compositionally biased region" description="Basic and acidic residues" evidence="2">
    <location>
        <begin position="150"/>
        <end position="169"/>
    </location>
</feature>
<dbReference type="GO" id="GO:0008270">
    <property type="term" value="F:zinc ion binding"/>
    <property type="evidence" value="ECO:0007669"/>
    <property type="project" value="UniProtKB-KW"/>
</dbReference>
<feature type="compositionally biased region" description="Basic and acidic residues" evidence="2">
    <location>
        <begin position="1142"/>
        <end position="1152"/>
    </location>
</feature>
<feature type="compositionally biased region" description="Low complexity" evidence="2">
    <location>
        <begin position="445"/>
        <end position="457"/>
    </location>
</feature>
<feature type="region of interest" description="Disordered" evidence="2">
    <location>
        <begin position="122"/>
        <end position="224"/>
    </location>
</feature>
<feature type="compositionally biased region" description="Basic and acidic residues" evidence="2">
    <location>
        <begin position="1105"/>
        <end position="1117"/>
    </location>
</feature>
<evidence type="ECO:0000256" key="2">
    <source>
        <dbReference type="SAM" id="MobiDB-lite"/>
    </source>
</evidence>
<keyword evidence="5" id="KW-1185">Reference proteome</keyword>